<dbReference type="EMBL" id="CP125947">
    <property type="protein sequence ID" value="WHS66036.1"/>
    <property type="molecule type" value="Genomic_DNA"/>
</dbReference>
<name>A0ABY8SXN9_9BURK</name>
<gene>
    <name evidence="7" type="ORF">QMY55_02435</name>
</gene>
<evidence type="ECO:0000256" key="4">
    <source>
        <dbReference type="ARBA" id="ARBA00022989"/>
    </source>
</evidence>
<keyword evidence="8" id="KW-1185">Reference proteome</keyword>
<keyword evidence="7" id="KW-0282">Flagellum</keyword>
<evidence type="ECO:0000256" key="6">
    <source>
        <dbReference type="SAM" id="Phobius"/>
    </source>
</evidence>
<evidence type="ECO:0000313" key="7">
    <source>
        <dbReference type="EMBL" id="WHS66036.1"/>
    </source>
</evidence>
<evidence type="ECO:0000256" key="5">
    <source>
        <dbReference type="ARBA" id="ARBA00023136"/>
    </source>
</evidence>
<keyword evidence="7" id="KW-0966">Cell projection</keyword>
<sequence length="144" mass="14906">MVENAAGAAAAPSMWPTLALVALFVAAMAALPWLVRRLQQKNLLPRGMGMARGAAPLPSQVLGTLSIGPQQRVMTVQVGEGAEAVRLVLGVTAQQIQCLHVLKTQAASAQAAHSYVAHSPAMPSFNDSLIQAQADGSARNSGND</sequence>
<evidence type="ECO:0000256" key="1">
    <source>
        <dbReference type="ARBA" id="ARBA00004236"/>
    </source>
</evidence>
<feature type="transmembrane region" description="Helical" evidence="6">
    <location>
        <begin position="14"/>
        <end position="35"/>
    </location>
</feature>
<evidence type="ECO:0000313" key="8">
    <source>
        <dbReference type="Proteomes" id="UP001240697"/>
    </source>
</evidence>
<dbReference type="InterPro" id="IPR022781">
    <property type="entry name" value="Flagellar_biosynth_FliO"/>
</dbReference>
<organism evidence="7 8">
    <name type="scientific">Comamonas resistens</name>
    <dbReference type="NCBI Taxonomy" id="3046670"/>
    <lineage>
        <taxon>Bacteria</taxon>
        <taxon>Pseudomonadati</taxon>
        <taxon>Pseudomonadota</taxon>
        <taxon>Betaproteobacteria</taxon>
        <taxon>Burkholderiales</taxon>
        <taxon>Comamonadaceae</taxon>
        <taxon>Comamonas</taxon>
    </lineage>
</organism>
<proteinExistence type="predicted"/>
<evidence type="ECO:0000256" key="2">
    <source>
        <dbReference type="ARBA" id="ARBA00022475"/>
    </source>
</evidence>
<keyword evidence="3 6" id="KW-0812">Transmembrane</keyword>
<keyword evidence="5 6" id="KW-0472">Membrane</keyword>
<evidence type="ECO:0000256" key="3">
    <source>
        <dbReference type="ARBA" id="ARBA00022692"/>
    </source>
</evidence>
<accession>A0ABY8SXN9</accession>
<reference evidence="7 8" key="1">
    <citation type="submission" date="2023-05" db="EMBL/GenBank/DDBJ databases">
        <authorList>
            <person name="Yin Y."/>
            <person name="Lu Z."/>
        </authorList>
    </citation>
    <scope>NUCLEOTIDE SEQUENCE [LARGE SCALE GENOMIC DNA]</scope>
    <source>
        <strain evidence="7 8">ZM22</strain>
    </source>
</reference>
<keyword evidence="4 6" id="KW-1133">Transmembrane helix</keyword>
<protein>
    <submittedName>
        <fullName evidence="7">Flagellar biosynthetic protein FliO</fullName>
    </submittedName>
</protein>
<keyword evidence="7" id="KW-0969">Cilium</keyword>
<comment type="subcellular location">
    <subcellularLocation>
        <location evidence="1">Cell membrane</location>
    </subcellularLocation>
</comment>
<dbReference type="Pfam" id="PF04347">
    <property type="entry name" value="FliO"/>
    <property type="match status" value="1"/>
</dbReference>
<dbReference type="Proteomes" id="UP001240697">
    <property type="component" value="Chromosome"/>
</dbReference>
<keyword evidence="2" id="KW-1003">Cell membrane</keyword>